<proteinExistence type="predicted"/>
<reference evidence="1" key="1">
    <citation type="submission" date="2020-08" db="EMBL/GenBank/DDBJ databases">
        <authorList>
            <person name="Cejkova D."/>
            <person name="Kubasova T."/>
            <person name="Jahodarova E."/>
            <person name="Rychlik I."/>
        </authorList>
    </citation>
    <scope>NUCLEOTIDE SEQUENCE</scope>
    <source>
        <strain evidence="1">An420c</strain>
    </source>
</reference>
<accession>A0A939BIW1</accession>
<evidence type="ECO:0000313" key="1">
    <source>
        <dbReference type="EMBL" id="MBM6826982.1"/>
    </source>
</evidence>
<dbReference type="AlphaFoldDB" id="A0A939BIW1"/>
<dbReference type="EMBL" id="JACJLV010000021">
    <property type="protein sequence ID" value="MBM6826982.1"/>
    <property type="molecule type" value="Genomic_DNA"/>
</dbReference>
<sequence length="108" mass="12603">MTQSEFRLIFADQVNKCEETLRMKKKEYTGDREDRLSAFRIAASLQDCTPQRALVGMMAKHIVSLYDMCYAKNTSFTKELWDEKITDSLNYLFLLAAIIKEEGTYEQN</sequence>
<comment type="caution">
    <text evidence="1">The sequence shown here is derived from an EMBL/GenBank/DDBJ whole genome shotgun (WGS) entry which is preliminary data.</text>
</comment>
<gene>
    <name evidence="1" type="ORF">H6A13_07705</name>
</gene>
<organism evidence="1 2">
    <name type="scientific">Mordavella massiliensis</name>
    <dbReference type="NCBI Taxonomy" id="1871024"/>
    <lineage>
        <taxon>Bacteria</taxon>
        <taxon>Bacillati</taxon>
        <taxon>Bacillota</taxon>
        <taxon>Clostridia</taxon>
        <taxon>Eubacteriales</taxon>
        <taxon>Clostridiaceae</taxon>
        <taxon>Mordavella</taxon>
    </lineage>
</organism>
<keyword evidence="2" id="KW-1185">Reference proteome</keyword>
<dbReference type="Proteomes" id="UP000713880">
    <property type="component" value="Unassembled WGS sequence"/>
</dbReference>
<evidence type="ECO:0000313" key="2">
    <source>
        <dbReference type="Proteomes" id="UP000713880"/>
    </source>
</evidence>
<reference evidence="1" key="2">
    <citation type="journal article" date="2021" name="Sci. Rep.">
        <title>The distribution of antibiotic resistance genes in chicken gut microbiota commensals.</title>
        <authorList>
            <person name="Juricova H."/>
            <person name="Matiasovicova J."/>
            <person name="Kubasova T."/>
            <person name="Cejkova D."/>
            <person name="Rychlik I."/>
        </authorList>
    </citation>
    <scope>NUCLEOTIDE SEQUENCE</scope>
    <source>
        <strain evidence="1">An420c</strain>
    </source>
</reference>
<protein>
    <submittedName>
        <fullName evidence="1">Uncharacterized protein</fullName>
    </submittedName>
</protein>
<name>A0A939BIW1_9CLOT</name>
<dbReference type="RefSeq" id="WP_138303697.1">
    <property type="nucleotide sequence ID" value="NZ_JACJLV010000021.1"/>
</dbReference>